<reference evidence="1 2" key="1">
    <citation type="submission" date="2024-09" db="EMBL/GenBank/DDBJ databases">
        <title>Chromosome-scale assembly of Riccia fluitans.</title>
        <authorList>
            <person name="Paukszto L."/>
            <person name="Sawicki J."/>
            <person name="Karawczyk K."/>
            <person name="Piernik-Szablinska J."/>
            <person name="Szczecinska M."/>
            <person name="Mazdziarz M."/>
        </authorList>
    </citation>
    <scope>NUCLEOTIDE SEQUENCE [LARGE SCALE GENOMIC DNA]</scope>
    <source>
        <strain evidence="1">Rf_01</strain>
        <tissue evidence="1">Aerial parts of the thallus</tissue>
    </source>
</reference>
<accession>A0ABD1XHM3</accession>
<protein>
    <submittedName>
        <fullName evidence="1">Uncharacterized protein</fullName>
    </submittedName>
</protein>
<gene>
    <name evidence="1" type="ORF">R1flu_027040</name>
</gene>
<dbReference type="EMBL" id="JBHFFA010000008">
    <property type="protein sequence ID" value="KAL2608467.1"/>
    <property type="molecule type" value="Genomic_DNA"/>
</dbReference>
<name>A0ABD1XHM3_9MARC</name>
<organism evidence="1 2">
    <name type="scientific">Riccia fluitans</name>
    <dbReference type="NCBI Taxonomy" id="41844"/>
    <lineage>
        <taxon>Eukaryota</taxon>
        <taxon>Viridiplantae</taxon>
        <taxon>Streptophyta</taxon>
        <taxon>Embryophyta</taxon>
        <taxon>Marchantiophyta</taxon>
        <taxon>Marchantiopsida</taxon>
        <taxon>Marchantiidae</taxon>
        <taxon>Marchantiales</taxon>
        <taxon>Ricciaceae</taxon>
        <taxon>Riccia</taxon>
    </lineage>
</organism>
<evidence type="ECO:0000313" key="2">
    <source>
        <dbReference type="Proteomes" id="UP001605036"/>
    </source>
</evidence>
<comment type="caution">
    <text evidence="1">The sequence shown here is derived from an EMBL/GenBank/DDBJ whole genome shotgun (WGS) entry which is preliminary data.</text>
</comment>
<keyword evidence="2" id="KW-1185">Reference proteome</keyword>
<dbReference type="Proteomes" id="UP001605036">
    <property type="component" value="Unassembled WGS sequence"/>
</dbReference>
<evidence type="ECO:0000313" key="1">
    <source>
        <dbReference type="EMBL" id="KAL2608467.1"/>
    </source>
</evidence>
<sequence length="96" mass="11009">MERVNERPMLHMSRKKKYLLPQRYSDENLPGAETEAGTPRSVAELWQGDRSKAEHRMKAPQAPMGICKRIKQAMLVVRKKKNLVAFVTNMQKVSTG</sequence>
<proteinExistence type="predicted"/>
<dbReference type="AlphaFoldDB" id="A0ABD1XHM3"/>